<dbReference type="Proteomes" id="UP000003112">
    <property type="component" value="Unassembled WGS sequence"/>
</dbReference>
<dbReference type="GO" id="GO:0005975">
    <property type="term" value="P:carbohydrate metabolic process"/>
    <property type="evidence" value="ECO:0007669"/>
    <property type="project" value="InterPro"/>
</dbReference>
<dbReference type="Gene3D" id="2.60.40.10">
    <property type="entry name" value="Immunoglobulins"/>
    <property type="match status" value="1"/>
</dbReference>
<dbReference type="Pfam" id="PF19190">
    <property type="entry name" value="BACON_2"/>
    <property type="match status" value="1"/>
</dbReference>
<protein>
    <submittedName>
        <fullName evidence="4">Glycosyl hydrolase family 16</fullName>
        <ecNumber evidence="4">3.2.1.73</ecNumber>
    </submittedName>
</protein>
<dbReference type="InterPro" id="IPR024361">
    <property type="entry name" value="BACON"/>
</dbReference>
<dbReference type="AlphaFoldDB" id="E6K4K7"/>
<reference evidence="4 5" key="1">
    <citation type="submission" date="2010-10" db="EMBL/GenBank/DDBJ databases">
        <authorList>
            <person name="Muzny D."/>
            <person name="Qin X."/>
            <person name="Deng J."/>
            <person name="Jiang H."/>
            <person name="Liu Y."/>
            <person name="Qu J."/>
            <person name="Song X.-Z."/>
            <person name="Zhang L."/>
            <person name="Thornton R."/>
            <person name="Coyle M."/>
            <person name="Francisco L."/>
            <person name="Jackson L."/>
            <person name="Javaid M."/>
            <person name="Korchina V."/>
            <person name="Kovar C."/>
            <person name="Mata R."/>
            <person name="Mathew T."/>
            <person name="Ngo R."/>
            <person name="Nguyen L."/>
            <person name="Nguyen N."/>
            <person name="Okwuonu G."/>
            <person name="Ongeri F."/>
            <person name="Pham C."/>
            <person name="Simmons D."/>
            <person name="Wilczek-Boney K."/>
            <person name="Hale W."/>
            <person name="Jakkamsetti A."/>
            <person name="Pham P."/>
            <person name="Ruth R."/>
            <person name="San Lucas F."/>
            <person name="Warren J."/>
            <person name="Zhang J."/>
            <person name="Zhao Z."/>
            <person name="Zhou C."/>
            <person name="Zhu D."/>
            <person name="Lee S."/>
            <person name="Bess C."/>
            <person name="Blankenburg K."/>
            <person name="Forbes L."/>
            <person name="Fu Q."/>
            <person name="Gubbala S."/>
            <person name="Hirani K."/>
            <person name="Jayaseelan J.C."/>
            <person name="Lara F."/>
            <person name="Munidasa M."/>
            <person name="Palculict T."/>
            <person name="Patil S."/>
            <person name="Pu L.-L."/>
            <person name="Saada N."/>
            <person name="Tang L."/>
            <person name="Weissenberger G."/>
            <person name="Zhu Y."/>
            <person name="Hemphill L."/>
            <person name="Shang Y."/>
            <person name="Youmans B."/>
            <person name="Ayvaz T."/>
            <person name="Ross M."/>
            <person name="Santibanez J."/>
            <person name="Aqrawi P."/>
            <person name="Gross S."/>
            <person name="Joshi V."/>
            <person name="Fowler G."/>
            <person name="Nazareth L."/>
            <person name="Reid J."/>
            <person name="Worley K."/>
            <person name="Petrosino J."/>
            <person name="Highlander S."/>
            <person name="Gibbs R."/>
        </authorList>
    </citation>
    <scope>NUCLEOTIDE SEQUENCE [LARGE SCALE GENOMIC DNA]</scope>
    <source>
        <strain evidence="4 5">ATCC 33574</strain>
    </source>
</reference>
<dbReference type="EMBL" id="AEPD01000012">
    <property type="protein sequence ID" value="EFU31510.1"/>
    <property type="molecule type" value="Genomic_DNA"/>
</dbReference>
<evidence type="ECO:0000313" key="5">
    <source>
        <dbReference type="Proteomes" id="UP000003112"/>
    </source>
</evidence>
<dbReference type="CDD" id="cd08023">
    <property type="entry name" value="GH16_laminarinase_like"/>
    <property type="match status" value="1"/>
</dbReference>
<dbReference type="GeneID" id="93535543"/>
<sequence>MKKYMLLSLFLSALLSFSACGGSDNDGGAAPSAEGITVSPASVSVTDKETEQRISITAPKDWNAYADEACSSWVTVTTSGTAKTTGTIALKITANTSCEARSGHVVVMSGSSRVSIPVTQAAAEASETPDSLKGPEGYRLVWHDEFDAPSLSADWKIENWPAGKVNNELQIYPGTAEIDGQKLIAVDNGVLSVTARKIGGKIYSGRLYALPAKGWKYGYMEAKMRLPKGKGTWPAFWMMPVDFKSWPADGEIDIMEHVGFNENVVHSTIHCTKYNNTGTAIESARRMVAGATTGFHIYAMEWTADHITFFVDGETLLTYRNDGTGRDAWPFDKAFYIIFNLAWGGDWGGQQGVDETALPATMAVDYVRVYQK</sequence>
<feature type="chain" id="PRO_5003207093" evidence="2">
    <location>
        <begin position="22"/>
        <end position="372"/>
    </location>
</feature>
<evidence type="ECO:0000256" key="1">
    <source>
        <dbReference type="ARBA" id="ARBA00006865"/>
    </source>
</evidence>
<accession>E6K4K7</accession>
<dbReference type="EC" id="3.2.1.73" evidence="4"/>
<dbReference type="PANTHER" id="PTHR10963:SF55">
    <property type="entry name" value="GLYCOSIDE HYDROLASE FAMILY 16 PROTEIN"/>
    <property type="match status" value="1"/>
</dbReference>
<dbReference type="eggNOG" id="COG2273">
    <property type="taxonomic scope" value="Bacteria"/>
</dbReference>
<dbReference type="InterPro" id="IPR000757">
    <property type="entry name" value="Beta-glucanase-like"/>
</dbReference>
<dbReference type="InterPro" id="IPR050546">
    <property type="entry name" value="Glycosyl_Hydrlase_16"/>
</dbReference>
<dbReference type="InterPro" id="IPR013783">
    <property type="entry name" value="Ig-like_fold"/>
</dbReference>
<name>E6K4K7_9BACT</name>
<dbReference type="STRING" id="873513.HMPREF6485_0625"/>
<dbReference type="RefSeq" id="WP_004344513.1">
    <property type="nucleotide sequence ID" value="NZ_GL586311.1"/>
</dbReference>
<dbReference type="SUPFAM" id="SSF49899">
    <property type="entry name" value="Concanavalin A-like lectins/glucanases"/>
    <property type="match status" value="1"/>
</dbReference>
<dbReference type="InterPro" id="IPR013320">
    <property type="entry name" value="ConA-like_dom_sf"/>
</dbReference>
<evidence type="ECO:0000259" key="3">
    <source>
        <dbReference type="PROSITE" id="PS51762"/>
    </source>
</evidence>
<proteinExistence type="inferred from homology"/>
<keyword evidence="4" id="KW-0378">Hydrolase</keyword>
<dbReference type="PROSITE" id="PS51762">
    <property type="entry name" value="GH16_2"/>
    <property type="match status" value="1"/>
</dbReference>
<evidence type="ECO:0000256" key="2">
    <source>
        <dbReference type="SAM" id="SignalP"/>
    </source>
</evidence>
<keyword evidence="4" id="KW-0326">Glycosidase</keyword>
<evidence type="ECO:0000313" key="4">
    <source>
        <dbReference type="EMBL" id="EFU31510.1"/>
    </source>
</evidence>
<keyword evidence="5" id="KW-1185">Reference proteome</keyword>
<dbReference type="HOGENOM" id="CLU_019533_5_2_10"/>
<keyword evidence="2" id="KW-0732">Signal</keyword>
<dbReference type="GO" id="GO:0042972">
    <property type="term" value="F:licheninase activity"/>
    <property type="evidence" value="ECO:0007669"/>
    <property type="project" value="UniProtKB-EC"/>
</dbReference>
<dbReference type="PROSITE" id="PS51257">
    <property type="entry name" value="PROKAR_LIPOPROTEIN"/>
    <property type="match status" value="1"/>
</dbReference>
<comment type="similarity">
    <text evidence="1">Belongs to the glycosyl hydrolase 16 family.</text>
</comment>
<dbReference type="CDD" id="cd14948">
    <property type="entry name" value="BACON"/>
    <property type="match status" value="1"/>
</dbReference>
<gene>
    <name evidence="4" type="ORF">HMPREF6485_0625</name>
</gene>
<dbReference type="Gene3D" id="2.60.120.200">
    <property type="match status" value="1"/>
</dbReference>
<feature type="signal peptide" evidence="2">
    <location>
        <begin position="1"/>
        <end position="21"/>
    </location>
</feature>
<dbReference type="PANTHER" id="PTHR10963">
    <property type="entry name" value="GLYCOSYL HYDROLASE-RELATED"/>
    <property type="match status" value="1"/>
</dbReference>
<feature type="domain" description="GH16" evidence="3">
    <location>
        <begin position="153"/>
        <end position="372"/>
    </location>
</feature>
<dbReference type="Pfam" id="PF00722">
    <property type="entry name" value="Glyco_hydro_16"/>
    <property type="match status" value="1"/>
</dbReference>
<organism evidence="4 5">
    <name type="scientific">Segatella buccae ATCC 33574</name>
    <dbReference type="NCBI Taxonomy" id="873513"/>
    <lineage>
        <taxon>Bacteria</taxon>
        <taxon>Pseudomonadati</taxon>
        <taxon>Bacteroidota</taxon>
        <taxon>Bacteroidia</taxon>
        <taxon>Bacteroidales</taxon>
        <taxon>Prevotellaceae</taxon>
        <taxon>Segatella</taxon>
    </lineage>
</organism>
<comment type="caution">
    <text evidence="4">The sequence shown here is derived from an EMBL/GenBank/DDBJ whole genome shotgun (WGS) entry which is preliminary data.</text>
</comment>